<organism evidence="2 3">
    <name type="scientific">Rubroshorea leprosula</name>
    <dbReference type="NCBI Taxonomy" id="152421"/>
    <lineage>
        <taxon>Eukaryota</taxon>
        <taxon>Viridiplantae</taxon>
        <taxon>Streptophyta</taxon>
        <taxon>Embryophyta</taxon>
        <taxon>Tracheophyta</taxon>
        <taxon>Spermatophyta</taxon>
        <taxon>Magnoliopsida</taxon>
        <taxon>eudicotyledons</taxon>
        <taxon>Gunneridae</taxon>
        <taxon>Pentapetalae</taxon>
        <taxon>rosids</taxon>
        <taxon>malvids</taxon>
        <taxon>Malvales</taxon>
        <taxon>Dipterocarpaceae</taxon>
        <taxon>Rubroshorea</taxon>
    </lineage>
</organism>
<dbReference type="Proteomes" id="UP001054252">
    <property type="component" value="Unassembled WGS sequence"/>
</dbReference>
<dbReference type="AlphaFoldDB" id="A0AAV5MVE0"/>
<accession>A0AAV5MVE0</accession>
<dbReference type="EMBL" id="BPVZ01002526">
    <property type="protein sequence ID" value="GKV53968.1"/>
    <property type="molecule type" value="Genomic_DNA"/>
</dbReference>
<gene>
    <name evidence="2" type="ORF">SLEP1_g60479</name>
</gene>
<keyword evidence="3" id="KW-1185">Reference proteome</keyword>
<protein>
    <recommendedName>
        <fullName evidence="4">Ribosomal protein L2</fullName>
    </recommendedName>
</protein>
<sequence length="101" mass="10819">ARGSSWNPGAGFAWVCLETQGKSLRRSKLLGFVTNTAPGFVSKPRGRVCDEPAPGSRRTKLLGSSQSPGVGFVLEPKHVVHRSTNLAPGFVSKRKLRGFSV</sequence>
<evidence type="ECO:0000256" key="1">
    <source>
        <dbReference type="SAM" id="MobiDB-lite"/>
    </source>
</evidence>
<name>A0AAV5MVE0_9ROSI</name>
<evidence type="ECO:0000313" key="3">
    <source>
        <dbReference type="Proteomes" id="UP001054252"/>
    </source>
</evidence>
<comment type="caution">
    <text evidence="2">The sequence shown here is derived from an EMBL/GenBank/DDBJ whole genome shotgun (WGS) entry which is preliminary data.</text>
</comment>
<feature type="region of interest" description="Disordered" evidence="1">
    <location>
        <begin position="43"/>
        <end position="64"/>
    </location>
</feature>
<evidence type="ECO:0008006" key="4">
    <source>
        <dbReference type="Google" id="ProtNLM"/>
    </source>
</evidence>
<evidence type="ECO:0000313" key="2">
    <source>
        <dbReference type="EMBL" id="GKV53968.1"/>
    </source>
</evidence>
<proteinExistence type="predicted"/>
<feature type="non-terminal residue" evidence="2">
    <location>
        <position position="1"/>
    </location>
</feature>
<reference evidence="2 3" key="1">
    <citation type="journal article" date="2021" name="Commun. Biol.">
        <title>The genome of Shorea leprosula (Dipterocarpaceae) highlights the ecological relevance of drought in aseasonal tropical rainforests.</title>
        <authorList>
            <person name="Ng K.K.S."/>
            <person name="Kobayashi M.J."/>
            <person name="Fawcett J.A."/>
            <person name="Hatakeyama M."/>
            <person name="Paape T."/>
            <person name="Ng C.H."/>
            <person name="Ang C.C."/>
            <person name="Tnah L.H."/>
            <person name="Lee C.T."/>
            <person name="Nishiyama T."/>
            <person name="Sese J."/>
            <person name="O'Brien M.J."/>
            <person name="Copetti D."/>
            <person name="Mohd Noor M.I."/>
            <person name="Ong R.C."/>
            <person name="Putra M."/>
            <person name="Sireger I.Z."/>
            <person name="Indrioko S."/>
            <person name="Kosugi Y."/>
            <person name="Izuno A."/>
            <person name="Isagi Y."/>
            <person name="Lee S.L."/>
            <person name="Shimizu K.K."/>
        </authorList>
    </citation>
    <scope>NUCLEOTIDE SEQUENCE [LARGE SCALE GENOMIC DNA]</scope>
    <source>
        <strain evidence="2">214</strain>
    </source>
</reference>